<feature type="transmembrane region" description="Helical" evidence="1">
    <location>
        <begin position="12"/>
        <end position="30"/>
    </location>
</feature>
<dbReference type="Pfam" id="PF01882">
    <property type="entry name" value="DUF58"/>
    <property type="match status" value="1"/>
</dbReference>
<protein>
    <submittedName>
        <fullName evidence="3">Uncharacterized protein (DUF58 family)</fullName>
    </submittedName>
</protein>
<keyword evidence="1" id="KW-1133">Transmembrane helix</keyword>
<keyword evidence="1" id="KW-0812">Transmembrane</keyword>
<evidence type="ECO:0000313" key="3">
    <source>
        <dbReference type="EMBL" id="TCL43837.1"/>
    </source>
</evidence>
<dbReference type="InterPro" id="IPR002881">
    <property type="entry name" value="DUF58"/>
</dbReference>
<dbReference type="PANTHER" id="PTHR34351:SF2">
    <property type="entry name" value="DUF58 DOMAIN-CONTAINING PROTEIN"/>
    <property type="match status" value="1"/>
</dbReference>
<evidence type="ECO:0000259" key="2">
    <source>
        <dbReference type="Pfam" id="PF01882"/>
    </source>
</evidence>
<sequence>MICMRKNPIRQCVLIISLFVVLFVYAMFQGGFVSWFLFYSFLPLWLYSIVVFFYPLHALNVERTFNQASYHAGETVVVTVRMNMPTFFPVISFIVEEEWPQSLPSKDEKMVVFPFGRKTLTFTYEIRGIPRGEHIFSNIRIKITDFFGLVSKEAEFPLQHAMVVYPRYVEMNMLKVSQSFEQGSAVSPWQLHRDMTMAVGVREYVPGDRFSWIHWKASARKNDWMTKEFEEQQNEDVVLFLDRTPTPLFEEMVTFSASFVRANIKKGVQTGFVAIGTDRLVFHPQNSEAHLQRLFYALAKVKCDSAKSFEHIISNETMLWPASASFCYMTSYLSKDLAYAVGHMAMRGRNNVVFFMKNEGAPLSNEEQEVIEQLRKKRVTTVVVTPDHVINTSLKVGSE</sequence>
<reference evidence="3 4" key="1">
    <citation type="submission" date="2019-03" db="EMBL/GenBank/DDBJ databases">
        <title>Genomic Encyclopedia of Type Strains, Phase IV (KMG-IV): sequencing the most valuable type-strain genomes for metagenomic binning, comparative biology and taxonomic classification.</title>
        <authorList>
            <person name="Goeker M."/>
        </authorList>
    </citation>
    <scope>NUCLEOTIDE SEQUENCE [LARGE SCALE GENOMIC DNA]</scope>
    <source>
        <strain evidence="3 4">DSM 24979</strain>
    </source>
</reference>
<evidence type="ECO:0000313" key="4">
    <source>
        <dbReference type="Proteomes" id="UP000295658"/>
    </source>
</evidence>
<feature type="domain" description="DUF58" evidence="2">
    <location>
        <begin position="201"/>
        <end position="307"/>
    </location>
</feature>
<comment type="caution">
    <text evidence="3">The sequence shown here is derived from an EMBL/GenBank/DDBJ whole genome shotgun (WGS) entry which is preliminary data.</text>
</comment>
<name>A0A4R1QH36_9BACL</name>
<gene>
    <name evidence="3" type="ORF">EDD69_1267</name>
</gene>
<dbReference type="EMBL" id="SLUL01000026">
    <property type="protein sequence ID" value="TCL43837.1"/>
    <property type="molecule type" value="Genomic_DNA"/>
</dbReference>
<keyword evidence="4" id="KW-1185">Reference proteome</keyword>
<dbReference type="PANTHER" id="PTHR34351">
    <property type="entry name" value="SLR1927 PROTEIN-RELATED"/>
    <property type="match status" value="1"/>
</dbReference>
<organism evidence="3 4">
    <name type="scientific">Thermolongibacillus altinsuensis</name>
    <dbReference type="NCBI Taxonomy" id="575256"/>
    <lineage>
        <taxon>Bacteria</taxon>
        <taxon>Bacillati</taxon>
        <taxon>Bacillota</taxon>
        <taxon>Bacilli</taxon>
        <taxon>Bacillales</taxon>
        <taxon>Anoxybacillaceae</taxon>
        <taxon>Thermolongibacillus</taxon>
    </lineage>
</organism>
<dbReference type="AlphaFoldDB" id="A0A4R1QH36"/>
<proteinExistence type="predicted"/>
<keyword evidence="1" id="KW-0472">Membrane</keyword>
<evidence type="ECO:0000256" key="1">
    <source>
        <dbReference type="SAM" id="Phobius"/>
    </source>
</evidence>
<dbReference type="Proteomes" id="UP000295658">
    <property type="component" value="Unassembled WGS sequence"/>
</dbReference>
<feature type="transmembrane region" description="Helical" evidence="1">
    <location>
        <begin position="36"/>
        <end position="56"/>
    </location>
</feature>
<accession>A0A4R1QH36</accession>